<accession>A0A9Q3C979</accession>
<feature type="region of interest" description="Disordered" evidence="1">
    <location>
        <begin position="183"/>
        <end position="272"/>
    </location>
</feature>
<gene>
    <name evidence="2" type="ORF">O181_019284</name>
</gene>
<comment type="caution">
    <text evidence="2">The sequence shown here is derived from an EMBL/GenBank/DDBJ whole genome shotgun (WGS) entry which is preliminary data.</text>
</comment>
<sequence>MHLFHQKSNGTNIKWLFQSFIRSSRHVIQRIHQGSKKSLIVYSHSQYSPKGILAVPSQGIFKRQFQNNFPRVSNPSIHLGNHIHSIQSGFIKTCILIIHYRNSIQPSSFPNLARYTLHQAVNTASRIQYRPAINQLLLLCFLYSFESSKQTRFQDRAQVFHTPPPRSPLDGTQEVPQLRAQLDRVPHLEREAPSRKGGRGPRQSNSFSVVVGDFPGLSRTTFKGPVEDGEEKEENSVQEEESEGTEGLPAPVGESQGTGGPALFQSNQPVSNGSEQSLSVIFQKMTKGMAKVQAASSSEASRPPAFKTPSMKVPECFDGTQPFKARSFIQSCQLIFHNDLANFSQDRKKVLYATSFLIFRALKWIEPYLSNLTNQEPR</sequence>
<protein>
    <recommendedName>
        <fullName evidence="4">DUF4939 domain-containing protein</fullName>
    </recommendedName>
</protein>
<keyword evidence="3" id="KW-1185">Reference proteome</keyword>
<proteinExistence type="predicted"/>
<feature type="compositionally biased region" description="Basic and acidic residues" evidence="1">
    <location>
        <begin position="183"/>
        <end position="194"/>
    </location>
</feature>
<name>A0A9Q3C979_9BASI</name>
<dbReference type="EMBL" id="AVOT02005630">
    <property type="protein sequence ID" value="MBW0479569.1"/>
    <property type="molecule type" value="Genomic_DNA"/>
</dbReference>
<reference evidence="2" key="1">
    <citation type="submission" date="2021-03" db="EMBL/GenBank/DDBJ databases">
        <title>Draft genome sequence of rust myrtle Austropuccinia psidii MF-1, a brazilian biotype.</title>
        <authorList>
            <person name="Quecine M.C."/>
            <person name="Pachon D.M.R."/>
            <person name="Bonatelli M.L."/>
            <person name="Correr F.H."/>
            <person name="Franceschini L.M."/>
            <person name="Leite T.F."/>
            <person name="Margarido G.R.A."/>
            <person name="Almeida C.A."/>
            <person name="Ferrarezi J.A."/>
            <person name="Labate C.A."/>
        </authorList>
    </citation>
    <scope>NUCLEOTIDE SEQUENCE</scope>
    <source>
        <strain evidence="2">MF-1</strain>
    </source>
</reference>
<evidence type="ECO:0000313" key="3">
    <source>
        <dbReference type="Proteomes" id="UP000765509"/>
    </source>
</evidence>
<evidence type="ECO:0000313" key="2">
    <source>
        <dbReference type="EMBL" id="MBW0479569.1"/>
    </source>
</evidence>
<organism evidence="2 3">
    <name type="scientific">Austropuccinia psidii MF-1</name>
    <dbReference type="NCBI Taxonomy" id="1389203"/>
    <lineage>
        <taxon>Eukaryota</taxon>
        <taxon>Fungi</taxon>
        <taxon>Dikarya</taxon>
        <taxon>Basidiomycota</taxon>
        <taxon>Pucciniomycotina</taxon>
        <taxon>Pucciniomycetes</taxon>
        <taxon>Pucciniales</taxon>
        <taxon>Sphaerophragmiaceae</taxon>
        <taxon>Austropuccinia</taxon>
    </lineage>
</organism>
<dbReference type="Proteomes" id="UP000765509">
    <property type="component" value="Unassembled WGS sequence"/>
</dbReference>
<evidence type="ECO:0000256" key="1">
    <source>
        <dbReference type="SAM" id="MobiDB-lite"/>
    </source>
</evidence>
<dbReference type="AlphaFoldDB" id="A0A9Q3C979"/>
<evidence type="ECO:0008006" key="4">
    <source>
        <dbReference type="Google" id="ProtNLM"/>
    </source>
</evidence>
<feature type="compositionally biased region" description="Acidic residues" evidence="1">
    <location>
        <begin position="227"/>
        <end position="244"/>
    </location>
</feature>